<evidence type="ECO:0000313" key="2">
    <source>
        <dbReference type="EMBL" id="NMH81518.1"/>
    </source>
</evidence>
<keyword evidence="1" id="KW-0812">Transmembrane</keyword>
<evidence type="ECO:0000256" key="1">
    <source>
        <dbReference type="SAM" id="Phobius"/>
    </source>
</evidence>
<keyword evidence="3" id="KW-1185">Reference proteome</keyword>
<protein>
    <recommendedName>
        <fullName evidence="4">CU044_5270 family protein</fullName>
    </recommendedName>
</protein>
<organism evidence="2 3">
    <name type="scientific">Pseudonocardia xinjiangensis</name>
    <dbReference type="NCBI Taxonomy" id="75289"/>
    <lineage>
        <taxon>Bacteria</taxon>
        <taxon>Bacillati</taxon>
        <taxon>Actinomycetota</taxon>
        <taxon>Actinomycetes</taxon>
        <taxon>Pseudonocardiales</taxon>
        <taxon>Pseudonocardiaceae</taxon>
        <taxon>Pseudonocardia</taxon>
    </lineage>
</organism>
<gene>
    <name evidence="2" type="ORF">HF577_31045</name>
</gene>
<keyword evidence="1" id="KW-1133">Transmembrane helix</keyword>
<dbReference type="NCBIfam" id="NF038083">
    <property type="entry name" value="CU044_5270_fam"/>
    <property type="match status" value="1"/>
</dbReference>
<name>A0ABX1RQJ3_9PSEU</name>
<dbReference type="EMBL" id="JAAXKY010000152">
    <property type="protein sequence ID" value="NMH81518.1"/>
    <property type="molecule type" value="Genomic_DNA"/>
</dbReference>
<dbReference type="Proteomes" id="UP001296706">
    <property type="component" value="Unassembled WGS sequence"/>
</dbReference>
<evidence type="ECO:0008006" key="4">
    <source>
        <dbReference type="Google" id="ProtNLM"/>
    </source>
</evidence>
<comment type="caution">
    <text evidence="2">The sequence shown here is derived from an EMBL/GenBank/DDBJ whole genome shotgun (WGS) entry which is preliminary data.</text>
</comment>
<accession>A0ABX1RQJ3</accession>
<evidence type="ECO:0000313" key="3">
    <source>
        <dbReference type="Proteomes" id="UP001296706"/>
    </source>
</evidence>
<feature type="transmembrane region" description="Helical" evidence="1">
    <location>
        <begin position="49"/>
        <end position="70"/>
    </location>
</feature>
<dbReference type="InterPro" id="IPR047789">
    <property type="entry name" value="CU044_5270-like"/>
</dbReference>
<sequence length="373" mass="38474">MNEMDLLARIRADLPEDPDSLARARARLTASAADGGRPSRTPGRAVPRWTWPLAGAGGLAAAGLVVAVVLGGTTPAVPALPAGGPAGAVQLAGQNILLVAAERAEDAPAGTGRYWVSRTESGVISEVGPAGNRYRVVNRGRAETWVAQAPDGTSWWISESLGAKPLTPEDTAAWKRDGEPGRWEVPAGAHGKGSLEITASPRPPIGNPIGTGAQSFALGDRNVTQEEIDALPTEPAALRSTLLERFRTGGGGDLPAGQDQWLFAVGSNIVTDMPVSPGVRAAAFRMLADLSGVRDLGTVQDADGRAGQAVAITEKSPNGTFETRLIIDPASGDPLSRETRAVQPAGTTVLTSYGLVVDTGYTDDSPPPVPGAR</sequence>
<keyword evidence="1" id="KW-0472">Membrane</keyword>
<proteinExistence type="predicted"/>
<reference evidence="2 3" key="1">
    <citation type="submission" date="2020-04" db="EMBL/GenBank/DDBJ databases">
        <authorList>
            <person name="Klaysubun C."/>
            <person name="Duangmal K."/>
            <person name="Lipun K."/>
        </authorList>
    </citation>
    <scope>NUCLEOTIDE SEQUENCE [LARGE SCALE GENOMIC DNA]</scope>
    <source>
        <strain evidence="2 3">JCM 11839</strain>
    </source>
</reference>